<accession>X1NKQ1</accession>
<dbReference type="EMBL" id="BARV01026771">
    <property type="protein sequence ID" value="GAI44567.1"/>
    <property type="molecule type" value="Genomic_DNA"/>
</dbReference>
<sequence length="36" mass="4227">IEGNELKSCEPFSQEEFERIQEIEALKAKFKKQSPD</sequence>
<protein>
    <submittedName>
        <fullName evidence="1">Uncharacterized protein</fullName>
    </submittedName>
</protein>
<name>X1NKQ1_9ZZZZ</name>
<proteinExistence type="predicted"/>
<gene>
    <name evidence="1" type="ORF">S06H3_43198</name>
</gene>
<comment type="caution">
    <text evidence="1">The sequence shown here is derived from an EMBL/GenBank/DDBJ whole genome shotgun (WGS) entry which is preliminary data.</text>
</comment>
<organism evidence="1">
    <name type="scientific">marine sediment metagenome</name>
    <dbReference type="NCBI Taxonomy" id="412755"/>
    <lineage>
        <taxon>unclassified sequences</taxon>
        <taxon>metagenomes</taxon>
        <taxon>ecological metagenomes</taxon>
    </lineage>
</organism>
<reference evidence="1" key="1">
    <citation type="journal article" date="2014" name="Front. Microbiol.">
        <title>High frequency of phylogenetically diverse reductive dehalogenase-homologous genes in deep subseafloor sedimentary metagenomes.</title>
        <authorList>
            <person name="Kawai M."/>
            <person name="Futagami T."/>
            <person name="Toyoda A."/>
            <person name="Takaki Y."/>
            <person name="Nishi S."/>
            <person name="Hori S."/>
            <person name="Arai W."/>
            <person name="Tsubouchi T."/>
            <person name="Morono Y."/>
            <person name="Uchiyama I."/>
            <person name="Ito T."/>
            <person name="Fujiyama A."/>
            <person name="Inagaki F."/>
            <person name="Takami H."/>
        </authorList>
    </citation>
    <scope>NUCLEOTIDE SEQUENCE</scope>
    <source>
        <strain evidence="1">Expedition CK06-06</strain>
    </source>
</reference>
<feature type="non-terminal residue" evidence="1">
    <location>
        <position position="1"/>
    </location>
</feature>
<evidence type="ECO:0000313" key="1">
    <source>
        <dbReference type="EMBL" id="GAI44567.1"/>
    </source>
</evidence>
<dbReference type="AlphaFoldDB" id="X1NKQ1"/>